<evidence type="ECO:0000256" key="8">
    <source>
        <dbReference type="SAM" id="Phobius"/>
    </source>
</evidence>
<feature type="transmembrane region" description="Helical" evidence="8">
    <location>
        <begin position="153"/>
        <end position="179"/>
    </location>
</feature>
<reference evidence="9 10" key="1">
    <citation type="submission" date="2019-11" db="EMBL/GenBank/DDBJ databases">
        <title>Whole-genome sequence of a the green, strictly anaerobic photosynthetic bacterium Heliobacillus mobilis DSM 6151.</title>
        <authorList>
            <person name="Kyndt J.A."/>
            <person name="Meyer T.E."/>
        </authorList>
    </citation>
    <scope>NUCLEOTIDE SEQUENCE [LARGE SCALE GENOMIC DNA]</scope>
    <source>
        <strain evidence="9 10">DSM 6151</strain>
    </source>
</reference>
<dbReference type="PANTHER" id="PTHR21716">
    <property type="entry name" value="TRANSMEMBRANE PROTEIN"/>
    <property type="match status" value="1"/>
</dbReference>
<proteinExistence type="inferred from homology"/>
<accession>A0A6I3SLW1</accession>
<feature type="transmembrane region" description="Helical" evidence="8">
    <location>
        <begin position="220"/>
        <end position="237"/>
    </location>
</feature>
<evidence type="ECO:0000256" key="2">
    <source>
        <dbReference type="ARBA" id="ARBA00009773"/>
    </source>
</evidence>
<dbReference type="InterPro" id="IPR002549">
    <property type="entry name" value="AI-2E-like"/>
</dbReference>
<dbReference type="Proteomes" id="UP000430670">
    <property type="component" value="Unassembled WGS sequence"/>
</dbReference>
<comment type="similarity">
    <text evidence="2">Belongs to the autoinducer-2 exporter (AI-2E) (TC 2.A.86) family.</text>
</comment>
<evidence type="ECO:0000256" key="7">
    <source>
        <dbReference type="ARBA" id="ARBA00023136"/>
    </source>
</evidence>
<evidence type="ECO:0000256" key="5">
    <source>
        <dbReference type="ARBA" id="ARBA00022692"/>
    </source>
</evidence>
<keyword evidence="6 8" id="KW-1133">Transmembrane helix</keyword>
<feature type="transmembrane region" description="Helical" evidence="8">
    <location>
        <begin position="313"/>
        <end position="339"/>
    </location>
</feature>
<protein>
    <submittedName>
        <fullName evidence="9">AI-2E family transporter</fullName>
    </submittedName>
</protein>
<evidence type="ECO:0000313" key="10">
    <source>
        <dbReference type="Proteomes" id="UP000430670"/>
    </source>
</evidence>
<feature type="transmembrane region" description="Helical" evidence="8">
    <location>
        <begin position="43"/>
        <end position="61"/>
    </location>
</feature>
<feature type="transmembrane region" description="Helical" evidence="8">
    <location>
        <begin position="277"/>
        <end position="293"/>
    </location>
</feature>
<dbReference type="PANTHER" id="PTHR21716:SF53">
    <property type="entry name" value="PERMEASE PERM-RELATED"/>
    <property type="match status" value="1"/>
</dbReference>
<keyword evidence="7 8" id="KW-0472">Membrane</keyword>
<evidence type="ECO:0000256" key="4">
    <source>
        <dbReference type="ARBA" id="ARBA00022475"/>
    </source>
</evidence>
<dbReference type="AlphaFoldDB" id="A0A6I3SLW1"/>
<evidence type="ECO:0000256" key="1">
    <source>
        <dbReference type="ARBA" id="ARBA00004651"/>
    </source>
</evidence>
<comment type="caution">
    <text evidence="9">The sequence shown here is derived from an EMBL/GenBank/DDBJ whole genome shotgun (WGS) entry which is preliminary data.</text>
</comment>
<dbReference type="Pfam" id="PF01594">
    <property type="entry name" value="AI-2E_transport"/>
    <property type="match status" value="1"/>
</dbReference>
<evidence type="ECO:0000256" key="3">
    <source>
        <dbReference type="ARBA" id="ARBA00022448"/>
    </source>
</evidence>
<gene>
    <name evidence="9" type="ORF">GJ688_12205</name>
</gene>
<keyword evidence="3" id="KW-0813">Transport</keyword>
<dbReference type="GO" id="GO:0055085">
    <property type="term" value="P:transmembrane transport"/>
    <property type="evidence" value="ECO:0007669"/>
    <property type="project" value="TreeGrafter"/>
</dbReference>
<organism evidence="9 10">
    <name type="scientific">Heliobacterium mobile</name>
    <name type="common">Heliobacillus mobilis</name>
    <dbReference type="NCBI Taxonomy" id="28064"/>
    <lineage>
        <taxon>Bacteria</taxon>
        <taxon>Bacillati</taxon>
        <taxon>Bacillota</taxon>
        <taxon>Clostridia</taxon>
        <taxon>Eubacteriales</taxon>
        <taxon>Heliobacteriaceae</taxon>
        <taxon>Heliobacterium</taxon>
    </lineage>
</organism>
<evidence type="ECO:0000313" key="9">
    <source>
        <dbReference type="EMBL" id="MTV49735.1"/>
    </source>
</evidence>
<comment type="subcellular location">
    <subcellularLocation>
        <location evidence="1">Cell membrane</location>
        <topology evidence="1">Multi-pass membrane protein</topology>
    </subcellularLocation>
</comment>
<feature type="transmembrane region" description="Helical" evidence="8">
    <location>
        <begin position="243"/>
        <end position="265"/>
    </location>
</feature>
<feature type="transmembrane region" description="Helical" evidence="8">
    <location>
        <begin position="73"/>
        <end position="95"/>
    </location>
</feature>
<keyword evidence="5 8" id="KW-0812">Transmembrane</keyword>
<dbReference type="GO" id="GO:0005886">
    <property type="term" value="C:plasma membrane"/>
    <property type="evidence" value="ECO:0007669"/>
    <property type="project" value="UniProtKB-SubCell"/>
</dbReference>
<keyword evidence="10" id="KW-1185">Reference proteome</keyword>
<evidence type="ECO:0000256" key="6">
    <source>
        <dbReference type="ARBA" id="ARBA00022989"/>
    </source>
</evidence>
<keyword evidence="4" id="KW-1003">Cell membrane</keyword>
<dbReference type="OrthoDB" id="9793390at2"/>
<feature type="transmembrane region" description="Helical" evidence="8">
    <location>
        <begin position="20"/>
        <end position="37"/>
    </location>
</feature>
<dbReference type="EMBL" id="WNKU01000014">
    <property type="protein sequence ID" value="MTV49735.1"/>
    <property type="molecule type" value="Genomic_DNA"/>
</dbReference>
<name>A0A6I3SLW1_HELMO</name>
<sequence>MPGFFRLEVVAALLKGRWRILSVSGFLLCVLLLAYLTRQTLTPFLVAALLAYLLFPGVIWLERHGIPRTWAILLLFVVVFGGFAAIIAYGLPLILSELNRFSVQLPGYVEQAQKAANGIQQSLISSGFPPAIQQVWGETLAQGEETLLRAVRWLLNSIVTLLSNALDIVLIPVMAFYFLRDWESIGEGILHLLPQRWRSHVQIVALDVNRVLKAVIRCNLLMAAIVGALTTVGLWWIGLEYSVLIGIIAGVADLIPYFGPIIGMVPAVMVGLLESPRLALWAVGIMILIQQIESNLLSPKILGDSIGLHPLTVIFVLLAGGNLFGTLGMLLAVPLTAVGRVIGRYILLKVFV</sequence>